<keyword evidence="1 4" id="KW-0808">Transferase</keyword>
<dbReference type="EMBL" id="DF967972">
    <property type="protein sequence ID" value="GAP14576.1"/>
    <property type="molecule type" value="Genomic_DNA"/>
</dbReference>
<evidence type="ECO:0000256" key="1">
    <source>
        <dbReference type="ARBA" id="ARBA00022679"/>
    </source>
</evidence>
<dbReference type="CDD" id="cd01448">
    <property type="entry name" value="TST_Repeat_1"/>
    <property type="match status" value="1"/>
</dbReference>
<proteinExistence type="predicted"/>
<dbReference type="OrthoDB" id="9770030at2"/>
<evidence type="ECO:0000313" key="5">
    <source>
        <dbReference type="Proteomes" id="UP000055060"/>
    </source>
</evidence>
<dbReference type="InterPro" id="IPR045078">
    <property type="entry name" value="TST/MPST-like"/>
</dbReference>
<evidence type="ECO:0000259" key="3">
    <source>
        <dbReference type="PROSITE" id="PS50206"/>
    </source>
</evidence>
<organism evidence="4">
    <name type="scientific">Longilinea arvoryzae</name>
    <dbReference type="NCBI Taxonomy" id="360412"/>
    <lineage>
        <taxon>Bacteria</taxon>
        <taxon>Bacillati</taxon>
        <taxon>Chloroflexota</taxon>
        <taxon>Anaerolineae</taxon>
        <taxon>Anaerolineales</taxon>
        <taxon>Anaerolineaceae</taxon>
        <taxon>Longilinea</taxon>
    </lineage>
</organism>
<dbReference type="InterPro" id="IPR036873">
    <property type="entry name" value="Rhodanese-like_dom_sf"/>
</dbReference>
<dbReference type="Proteomes" id="UP000055060">
    <property type="component" value="Unassembled WGS sequence"/>
</dbReference>
<name>A0A0S7BHE7_9CHLR</name>
<keyword evidence="2" id="KW-0677">Repeat</keyword>
<dbReference type="PANTHER" id="PTHR11364">
    <property type="entry name" value="THIOSULFATE SULFERTANSFERASE"/>
    <property type="match status" value="1"/>
</dbReference>
<dbReference type="InterPro" id="IPR001763">
    <property type="entry name" value="Rhodanese-like_dom"/>
</dbReference>
<evidence type="ECO:0000313" key="4">
    <source>
        <dbReference type="EMBL" id="GAP14576.1"/>
    </source>
</evidence>
<dbReference type="GO" id="GO:0004792">
    <property type="term" value="F:thiosulfate-cyanide sulfurtransferase activity"/>
    <property type="evidence" value="ECO:0007669"/>
    <property type="project" value="TreeGrafter"/>
</dbReference>
<reference evidence="4" key="1">
    <citation type="submission" date="2015-07" db="EMBL/GenBank/DDBJ databases">
        <title>Draft Genome Sequences of Anaerolinea thermolimosa IMO-1, Bellilinea caldifistulae GOMI-1, Leptolinea tardivitalis YMTK-2, Levilinea saccharolytica KIBI-1,Longilinea arvoryzae KOME-1, Previously Described as Members of the Anaerolineaceae (Chloroflexi).</title>
        <authorList>
            <person name="Sekiguchi Y."/>
            <person name="Ohashi A."/>
            <person name="Matsuura N."/>
            <person name="Tourlousse M.D."/>
        </authorList>
    </citation>
    <scope>NUCLEOTIDE SEQUENCE [LARGE SCALE GENOMIC DNA]</scope>
    <source>
        <strain evidence="4">KOME-1</strain>
    </source>
</reference>
<dbReference type="Pfam" id="PF00581">
    <property type="entry name" value="Rhodanese"/>
    <property type="match status" value="2"/>
</dbReference>
<dbReference type="SMART" id="SM00450">
    <property type="entry name" value="RHOD"/>
    <property type="match status" value="2"/>
</dbReference>
<sequence>MKYATIVSTETLADHLQDPDWCVIDSRFDLAHPGWGGAEYQKAHIPGAIFADLDRDLASPITPASGRHPLPLPDRWQSTVSQWGITPATQVVAYDSAGGSLAAVRVWWLLRAYGHSRVAVLDGGYPKWLSEHRPLETVLPPARPIIPFSGQLNPRFWVSVEDLIHLYRDSKVRLIDARAGERFRGEIEAIDPVAGHIPGALNRPYTQNLNPDQTFKSPAQLREDFGKLLGDIRPQNIIAYCGSGVTAGHNLLALEIAGLSGGKLYPGSWSEWIRDPERPIETGA</sequence>
<evidence type="ECO:0000256" key="2">
    <source>
        <dbReference type="ARBA" id="ARBA00022737"/>
    </source>
</evidence>
<accession>A0A0S7BHE7</accession>
<dbReference type="RefSeq" id="WP_075073820.1">
    <property type="nucleotide sequence ID" value="NZ_DF967972.1"/>
</dbReference>
<keyword evidence="5" id="KW-1185">Reference proteome</keyword>
<dbReference type="STRING" id="360412.LARV_02349"/>
<dbReference type="PANTHER" id="PTHR11364:SF27">
    <property type="entry name" value="SULFURTRANSFERASE"/>
    <property type="match status" value="1"/>
</dbReference>
<dbReference type="Gene3D" id="3.40.250.10">
    <property type="entry name" value="Rhodanese-like domain"/>
    <property type="match status" value="2"/>
</dbReference>
<dbReference type="SUPFAM" id="SSF52821">
    <property type="entry name" value="Rhodanese/Cell cycle control phosphatase"/>
    <property type="match status" value="2"/>
</dbReference>
<gene>
    <name evidence="4" type="ORF">LARV_02349</name>
</gene>
<dbReference type="CDD" id="cd01449">
    <property type="entry name" value="TST_Repeat_2"/>
    <property type="match status" value="1"/>
</dbReference>
<feature type="domain" description="Rhodanese" evidence="3">
    <location>
        <begin position="168"/>
        <end position="281"/>
    </location>
</feature>
<dbReference type="AlphaFoldDB" id="A0A0S7BHE7"/>
<dbReference type="PROSITE" id="PS50206">
    <property type="entry name" value="RHODANESE_3"/>
    <property type="match status" value="2"/>
</dbReference>
<feature type="domain" description="Rhodanese" evidence="3">
    <location>
        <begin position="17"/>
        <end position="137"/>
    </location>
</feature>
<protein>
    <submittedName>
        <fullName evidence="4">Rhodanese-related sulfurtransferase</fullName>
    </submittedName>
</protein>